<gene>
    <name evidence="2" type="ORF">A2161_15480</name>
</gene>
<dbReference type="Pfam" id="PF13630">
    <property type="entry name" value="SdpI"/>
    <property type="match status" value="1"/>
</dbReference>
<keyword evidence="1" id="KW-0812">Transmembrane</keyword>
<sequence>MIPCFLSSLCVLFIALAIPLILQKVPPNCIYGFRTRKTLSDETIWYKANKFLGYGLVISSLSSLLVFGGGSLFPQIIPPSFIVNYANQILLVPIIVLLVSCFIYLHKL</sequence>
<protein>
    <recommendedName>
        <fullName evidence="4">SdpI family protein</fullName>
    </recommendedName>
</protein>
<evidence type="ECO:0008006" key="4">
    <source>
        <dbReference type="Google" id="ProtNLM"/>
    </source>
</evidence>
<evidence type="ECO:0000313" key="3">
    <source>
        <dbReference type="Proteomes" id="UP000179266"/>
    </source>
</evidence>
<keyword evidence="1" id="KW-0472">Membrane</keyword>
<dbReference type="EMBL" id="MGDD01000066">
    <property type="protein sequence ID" value="OGL47608.1"/>
    <property type="molecule type" value="Genomic_DNA"/>
</dbReference>
<evidence type="ECO:0000313" key="2">
    <source>
        <dbReference type="EMBL" id="OGL47608.1"/>
    </source>
</evidence>
<accession>A0A1F7S2T6</accession>
<name>A0A1F7S2T6_9BACT</name>
<reference evidence="2 3" key="1">
    <citation type="journal article" date="2016" name="Nat. Commun.">
        <title>Thousands of microbial genomes shed light on interconnected biogeochemical processes in an aquifer system.</title>
        <authorList>
            <person name="Anantharaman K."/>
            <person name="Brown C.T."/>
            <person name="Hug L.A."/>
            <person name="Sharon I."/>
            <person name="Castelle C.J."/>
            <person name="Probst A.J."/>
            <person name="Thomas B.C."/>
            <person name="Singh A."/>
            <person name="Wilkins M.J."/>
            <person name="Karaoz U."/>
            <person name="Brodie E.L."/>
            <person name="Williams K.H."/>
            <person name="Hubbard S.S."/>
            <person name="Banfield J.F."/>
        </authorList>
    </citation>
    <scope>NUCLEOTIDE SEQUENCE [LARGE SCALE GENOMIC DNA]</scope>
</reference>
<dbReference type="InterPro" id="IPR025962">
    <property type="entry name" value="SdpI/YhfL"/>
</dbReference>
<proteinExistence type="predicted"/>
<keyword evidence="1" id="KW-1133">Transmembrane helix</keyword>
<feature type="transmembrane region" description="Helical" evidence="1">
    <location>
        <begin position="85"/>
        <end position="105"/>
    </location>
</feature>
<evidence type="ECO:0000256" key="1">
    <source>
        <dbReference type="SAM" id="Phobius"/>
    </source>
</evidence>
<dbReference type="AlphaFoldDB" id="A0A1F7S2T6"/>
<organism evidence="2 3">
    <name type="scientific">Candidatus Schekmanbacteria bacterium RBG_13_48_7</name>
    <dbReference type="NCBI Taxonomy" id="1817878"/>
    <lineage>
        <taxon>Bacteria</taxon>
        <taxon>Candidatus Schekmaniibacteriota</taxon>
    </lineage>
</organism>
<comment type="caution">
    <text evidence="2">The sequence shown here is derived from an EMBL/GenBank/DDBJ whole genome shotgun (WGS) entry which is preliminary data.</text>
</comment>
<dbReference type="Proteomes" id="UP000179266">
    <property type="component" value="Unassembled WGS sequence"/>
</dbReference>
<feature type="transmembrane region" description="Helical" evidence="1">
    <location>
        <begin position="51"/>
        <end position="73"/>
    </location>
</feature>